<dbReference type="Gene3D" id="1.20.1070.10">
    <property type="entry name" value="Rhodopsin 7-helix transmembrane proteins"/>
    <property type="match status" value="1"/>
</dbReference>
<sequence>MLQLVVNTLFICNVIRVLWSKVRESHNTSELDRMKKSVKAALMLIPLLGIPNIMQTIPFSPTQENIVVSILKEALCYFFWMHLKIRKRKASEYNEIGFSVVENSVK</sequence>
<dbReference type="GO" id="GO:0007188">
    <property type="term" value="P:adenylate cyclase-modulating G protein-coupled receptor signaling pathway"/>
    <property type="evidence" value="ECO:0007669"/>
    <property type="project" value="TreeGrafter"/>
</dbReference>
<comment type="subcellular location">
    <subcellularLocation>
        <location evidence="1">Membrane</location>
        <topology evidence="1">Multi-pass membrane protein</topology>
    </subcellularLocation>
</comment>
<dbReference type="Pfam" id="PF00002">
    <property type="entry name" value="7tm_2"/>
    <property type="match status" value="1"/>
</dbReference>
<evidence type="ECO:0000256" key="1">
    <source>
        <dbReference type="ARBA" id="ARBA00004141"/>
    </source>
</evidence>
<name>A0A914Z361_9BILA</name>
<reference evidence="6" key="1">
    <citation type="submission" date="2022-11" db="UniProtKB">
        <authorList>
            <consortium name="WormBaseParasite"/>
        </authorList>
    </citation>
    <scope>IDENTIFICATION</scope>
</reference>
<accession>A0A914Z361</accession>
<evidence type="ECO:0000256" key="2">
    <source>
        <dbReference type="ARBA" id="ARBA00022692"/>
    </source>
</evidence>
<dbReference type="PANTHER" id="PTHR45620">
    <property type="entry name" value="PDF RECEPTOR-LIKE PROTEIN-RELATED"/>
    <property type="match status" value="1"/>
</dbReference>
<proteinExistence type="predicted"/>
<evidence type="ECO:0000256" key="4">
    <source>
        <dbReference type="ARBA" id="ARBA00023136"/>
    </source>
</evidence>
<dbReference type="GO" id="GO:0005886">
    <property type="term" value="C:plasma membrane"/>
    <property type="evidence" value="ECO:0007669"/>
    <property type="project" value="TreeGrafter"/>
</dbReference>
<evidence type="ECO:0000313" key="6">
    <source>
        <dbReference type="WBParaSite" id="PSU_v2.g4695.t1"/>
    </source>
</evidence>
<dbReference type="GO" id="GO:0008528">
    <property type="term" value="F:G protein-coupled peptide receptor activity"/>
    <property type="evidence" value="ECO:0007669"/>
    <property type="project" value="TreeGrafter"/>
</dbReference>
<dbReference type="PANTHER" id="PTHR45620:SF17">
    <property type="entry name" value="PDF RECEPTOR"/>
    <property type="match status" value="1"/>
</dbReference>
<evidence type="ECO:0000256" key="3">
    <source>
        <dbReference type="ARBA" id="ARBA00022989"/>
    </source>
</evidence>
<protein>
    <submittedName>
        <fullName evidence="6">Uncharacterized protein</fullName>
    </submittedName>
</protein>
<dbReference type="InterPro" id="IPR000832">
    <property type="entry name" value="GPCR_2_secretin-like"/>
</dbReference>
<evidence type="ECO:0000313" key="5">
    <source>
        <dbReference type="Proteomes" id="UP000887577"/>
    </source>
</evidence>
<dbReference type="WBParaSite" id="PSU_v2.g4695.t1">
    <property type="protein sequence ID" value="PSU_v2.g4695.t1"/>
    <property type="gene ID" value="PSU_v2.g4695"/>
</dbReference>
<dbReference type="AlphaFoldDB" id="A0A914Z361"/>
<dbReference type="Proteomes" id="UP000887577">
    <property type="component" value="Unplaced"/>
</dbReference>
<keyword evidence="3" id="KW-1133">Transmembrane helix</keyword>
<keyword evidence="2" id="KW-0812">Transmembrane</keyword>
<keyword evidence="5" id="KW-1185">Reference proteome</keyword>
<dbReference type="InterPro" id="IPR050332">
    <property type="entry name" value="GPCR_2"/>
</dbReference>
<keyword evidence="4" id="KW-0472">Membrane</keyword>
<organism evidence="5 6">
    <name type="scientific">Panagrolaimus superbus</name>
    <dbReference type="NCBI Taxonomy" id="310955"/>
    <lineage>
        <taxon>Eukaryota</taxon>
        <taxon>Metazoa</taxon>
        <taxon>Ecdysozoa</taxon>
        <taxon>Nematoda</taxon>
        <taxon>Chromadorea</taxon>
        <taxon>Rhabditida</taxon>
        <taxon>Tylenchina</taxon>
        <taxon>Panagrolaimomorpha</taxon>
        <taxon>Panagrolaimoidea</taxon>
        <taxon>Panagrolaimidae</taxon>
        <taxon>Panagrolaimus</taxon>
    </lineage>
</organism>